<dbReference type="InterPro" id="IPR043758">
    <property type="entry name" value="DUF5703"/>
</dbReference>
<accession>A0ABV7WE07</accession>
<reference evidence="2" key="1">
    <citation type="journal article" date="2019" name="Int. J. Syst. Evol. Microbiol.">
        <title>The Global Catalogue of Microorganisms (GCM) 10K type strain sequencing project: providing services to taxonomists for standard genome sequencing and annotation.</title>
        <authorList>
            <consortium name="The Broad Institute Genomics Platform"/>
            <consortium name="The Broad Institute Genome Sequencing Center for Infectious Disease"/>
            <person name="Wu L."/>
            <person name="Ma J."/>
        </authorList>
    </citation>
    <scope>NUCLEOTIDE SEQUENCE [LARGE SCALE GENOMIC DNA]</scope>
    <source>
        <strain evidence="2">NCAIM B.02333</strain>
    </source>
</reference>
<sequence>MTTPTRAAAEFEYRVLSVGRDADKAELRQQLTDAAEYGKWELARTRIYRGGHRKVWLRRRIIRVARTI</sequence>
<dbReference type="RefSeq" id="WP_340289518.1">
    <property type="nucleotide sequence ID" value="NZ_JBBEOI010000009.1"/>
</dbReference>
<dbReference type="EMBL" id="JBHRWW010000002">
    <property type="protein sequence ID" value="MFC3687619.1"/>
    <property type="molecule type" value="Genomic_DNA"/>
</dbReference>
<dbReference type="Pfam" id="PF18963">
    <property type="entry name" value="DUF5703"/>
    <property type="match status" value="1"/>
</dbReference>
<evidence type="ECO:0000313" key="2">
    <source>
        <dbReference type="Proteomes" id="UP001595685"/>
    </source>
</evidence>
<gene>
    <name evidence="1" type="ORF">ACFOLH_04620</name>
</gene>
<protein>
    <submittedName>
        <fullName evidence="1">DUF5703 family protein</fullName>
    </submittedName>
</protein>
<proteinExistence type="predicted"/>
<comment type="caution">
    <text evidence="1">The sequence shown here is derived from an EMBL/GenBank/DDBJ whole genome shotgun (WGS) entry which is preliminary data.</text>
</comment>
<evidence type="ECO:0000313" key="1">
    <source>
        <dbReference type="EMBL" id="MFC3687619.1"/>
    </source>
</evidence>
<keyword evidence="2" id="KW-1185">Reference proteome</keyword>
<dbReference type="Proteomes" id="UP001595685">
    <property type="component" value="Unassembled WGS sequence"/>
</dbReference>
<organism evidence="1 2">
    <name type="scientific">Aquipuribacter hungaricus</name>
    <dbReference type="NCBI Taxonomy" id="545624"/>
    <lineage>
        <taxon>Bacteria</taxon>
        <taxon>Bacillati</taxon>
        <taxon>Actinomycetota</taxon>
        <taxon>Actinomycetes</taxon>
        <taxon>Micrococcales</taxon>
        <taxon>Intrasporangiaceae</taxon>
        <taxon>Aquipuribacter</taxon>
    </lineage>
</organism>
<name>A0ABV7WE07_9MICO</name>